<dbReference type="InterPro" id="IPR016024">
    <property type="entry name" value="ARM-type_fold"/>
</dbReference>
<dbReference type="Gene3D" id="3.40.50.10140">
    <property type="entry name" value="Toll/interleukin-1 receptor homology (TIR) domain"/>
    <property type="match status" value="1"/>
</dbReference>
<feature type="compositionally biased region" description="Low complexity" evidence="1">
    <location>
        <begin position="553"/>
        <end position="575"/>
    </location>
</feature>
<dbReference type="SMART" id="SM00255">
    <property type="entry name" value="TIR"/>
    <property type="match status" value="1"/>
</dbReference>
<dbReference type="SMART" id="SM00185">
    <property type="entry name" value="ARM"/>
    <property type="match status" value="2"/>
</dbReference>
<keyword evidence="2" id="KW-0732">Signal</keyword>
<feature type="region of interest" description="Disordered" evidence="1">
    <location>
        <begin position="552"/>
        <end position="608"/>
    </location>
</feature>
<dbReference type="SUPFAM" id="SSF52200">
    <property type="entry name" value="Toll/Interleukin receptor TIR domain"/>
    <property type="match status" value="1"/>
</dbReference>
<dbReference type="GO" id="GO:0006357">
    <property type="term" value="P:regulation of transcription by RNA polymerase II"/>
    <property type="evidence" value="ECO:0007669"/>
    <property type="project" value="TreeGrafter"/>
</dbReference>
<dbReference type="InterPro" id="IPR021950">
    <property type="entry name" value="Spt20"/>
</dbReference>
<dbReference type="OrthoDB" id="545243at2759"/>
<dbReference type="GO" id="GO:0003712">
    <property type="term" value="F:transcription coregulator activity"/>
    <property type="evidence" value="ECO:0007669"/>
    <property type="project" value="InterPro"/>
</dbReference>
<feature type="region of interest" description="Disordered" evidence="1">
    <location>
        <begin position="704"/>
        <end position="734"/>
    </location>
</feature>
<sequence>MASPKASAGAAMSAHLAFLGGLLASRPTAKRAIAAAVSSGALTALVRLAVETSGCPAALELLSTVAEAAPAGATAATAAATTAAPAAPGLPAAAGAATSGSPAANPRTAAAAVQLHEAACELVQRIAAERDNREALRATQLLLPALTAMARHAPQQPAHTATLLYLAQQDSLALALKDAGVLGALEALLDGPGLPAATRVRALLVLAHVCGSDGGPEGAVVQRLLSRHSAARIVVRLAESAVRREDGALGLQLDEVLHAAAALAGGSEDAARGLAAAGLLPLLLGVLRSKSMCSDAVVVLRCCAALLNMAAVGELQATLLSAGVVEAVRALLEAAQLAADPHPAQVLDTARALLLQLGGLSEEAAQSAADRSTRPALQSAAGSGEGTAGTSTPLQPPQAGSGSPATAAAAASAFDVFLSHKRTDAKDFARALYNLLVTRGISTFLDFEYREELSRLDDIVARCTNFVFILTDHVFESEWCRRELQAAAQAGVNIVLVVKEGSRWRDAKGNKVCEFPPYELLRTLPADAQKVFERKSVQHSDEYYAFPDGQDVQQQQHPTLHHQQQEQQQQQQQQQSPAGASEPPSGGAEAAMGTRQLQGAREPGRGSVRDQVVRAVRAELSALEARLEARLEATVEQRVAAALAHGGAAAESGALTELALARQLSQRLAVAEASAQQLATLVQQMQAANAELVSTVASLTSGLAAAPSGQRQRGHPSPLQQPAGSAEAPSLEGAAPGAAGHWLYGSGRPDVCGNPFQGTTDKNFTDPSLWFDGFKANWTSGQAVDVTIYLSTNHGGRMAMRLCPLDRFSITPACFEQPQNQLRRVAPGTKYDGKVYWYLKSGDVTITQTFRLPAGVTCVNGCVLQWWWVGYQNCYLPCASPADDVEGECGVSVNGSGQCDSITRTEQFNNCAAHCLNFQVPRLAAAAASTALGAGLELPCQECAGSVSNGWDCHNCFNTAKSKDVLFACLSCARAGGGGPCSQNCAARATTKAAMGGCTDCARRSGNPWACEQCFVKSAGDAGRRDVCLTCSAGRLDGYACGECAGRSGSACEAEQCVACLRAGRDAYGCYTARYSSTACTGAAATGGRRMI</sequence>
<dbReference type="GO" id="GO:0007165">
    <property type="term" value="P:signal transduction"/>
    <property type="evidence" value="ECO:0007669"/>
    <property type="project" value="InterPro"/>
</dbReference>
<name>A0A150GQI4_GONPE</name>
<feature type="signal peptide" evidence="2">
    <location>
        <begin position="1"/>
        <end position="24"/>
    </location>
</feature>
<feature type="compositionally biased region" description="Low complexity" evidence="1">
    <location>
        <begin position="388"/>
        <end position="405"/>
    </location>
</feature>
<dbReference type="EMBL" id="LSYV01000011">
    <property type="protein sequence ID" value="KXZ52085.1"/>
    <property type="molecule type" value="Genomic_DNA"/>
</dbReference>
<keyword evidence="5" id="KW-1185">Reference proteome</keyword>
<dbReference type="PANTHER" id="PTHR13526">
    <property type="entry name" value="TRANSCRIPTION FACTOR SPT20 HOMOLOG"/>
    <property type="match status" value="1"/>
</dbReference>
<accession>A0A150GQI4</accession>
<dbReference type="Proteomes" id="UP000075714">
    <property type="component" value="Unassembled WGS sequence"/>
</dbReference>
<dbReference type="GO" id="GO:0000124">
    <property type="term" value="C:SAGA complex"/>
    <property type="evidence" value="ECO:0007669"/>
    <property type="project" value="InterPro"/>
</dbReference>
<dbReference type="PROSITE" id="PS50104">
    <property type="entry name" value="TIR"/>
    <property type="match status" value="1"/>
</dbReference>
<reference evidence="5" key="1">
    <citation type="journal article" date="2016" name="Nat. Commun.">
        <title>The Gonium pectorale genome demonstrates co-option of cell cycle regulation during the evolution of multicellularity.</title>
        <authorList>
            <person name="Hanschen E.R."/>
            <person name="Marriage T.N."/>
            <person name="Ferris P.J."/>
            <person name="Hamaji T."/>
            <person name="Toyoda A."/>
            <person name="Fujiyama A."/>
            <person name="Neme R."/>
            <person name="Noguchi H."/>
            <person name="Minakuchi Y."/>
            <person name="Suzuki M."/>
            <person name="Kawai-Toyooka H."/>
            <person name="Smith D.R."/>
            <person name="Sparks H."/>
            <person name="Anderson J."/>
            <person name="Bakaric R."/>
            <person name="Luria V."/>
            <person name="Karger A."/>
            <person name="Kirschner M.W."/>
            <person name="Durand P.M."/>
            <person name="Michod R.E."/>
            <person name="Nozaki H."/>
            <person name="Olson B.J."/>
        </authorList>
    </citation>
    <scope>NUCLEOTIDE SEQUENCE [LARGE SCALE GENOMIC DNA]</scope>
    <source>
        <strain evidence="5">NIES-2863</strain>
    </source>
</reference>
<evidence type="ECO:0000313" key="5">
    <source>
        <dbReference type="Proteomes" id="UP000075714"/>
    </source>
</evidence>
<comment type="caution">
    <text evidence="4">The sequence shown here is derived from an EMBL/GenBank/DDBJ whole genome shotgun (WGS) entry which is preliminary data.</text>
</comment>
<dbReference type="AlphaFoldDB" id="A0A150GQI4"/>
<gene>
    <name evidence="4" type="ORF">GPECTOR_10g1108</name>
</gene>
<dbReference type="Pfam" id="PF13676">
    <property type="entry name" value="TIR_2"/>
    <property type="match status" value="1"/>
</dbReference>
<feature type="region of interest" description="Disordered" evidence="1">
    <location>
        <begin position="367"/>
        <end position="405"/>
    </location>
</feature>
<organism evidence="4 5">
    <name type="scientific">Gonium pectorale</name>
    <name type="common">Green alga</name>
    <dbReference type="NCBI Taxonomy" id="33097"/>
    <lineage>
        <taxon>Eukaryota</taxon>
        <taxon>Viridiplantae</taxon>
        <taxon>Chlorophyta</taxon>
        <taxon>core chlorophytes</taxon>
        <taxon>Chlorophyceae</taxon>
        <taxon>CS clade</taxon>
        <taxon>Chlamydomonadales</taxon>
        <taxon>Volvocaceae</taxon>
        <taxon>Gonium</taxon>
    </lineage>
</organism>
<evidence type="ECO:0000256" key="1">
    <source>
        <dbReference type="SAM" id="MobiDB-lite"/>
    </source>
</evidence>
<feature type="domain" description="TIR" evidence="3">
    <location>
        <begin position="412"/>
        <end position="535"/>
    </location>
</feature>
<dbReference type="SUPFAM" id="SSF48371">
    <property type="entry name" value="ARM repeat"/>
    <property type="match status" value="2"/>
</dbReference>
<evidence type="ECO:0000313" key="4">
    <source>
        <dbReference type="EMBL" id="KXZ52085.1"/>
    </source>
</evidence>
<dbReference type="InterPro" id="IPR035897">
    <property type="entry name" value="Toll_tir_struct_dom_sf"/>
</dbReference>
<dbReference type="InterPro" id="IPR000225">
    <property type="entry name" value="Armadillo"/>
</dbReference>
<evidence type="ECO:0000259" key="3">
    <source>
        <dbReference type="PROSITE" id="PS50104"/>
    </source>
</evidence>
<dbReference type="InterPro" id="IPR000157">
    <property type="entry name" value="TIR_dom"/>
</dbReference>
<feature type="chain" id="PRO_5007562183" description="TIR domain-containing protein" evidence="2">
    <location>
        <begin position="25"/>
        <end position="1092"/>
    </location>
</feature>
<evidence type="ECO:0000256" key="2">
    <source>
        <dbReference type="SAM" id="SignalP"/>
    </source>
</evidence>
<dbReference type="PANTHER" id="PTHR13526:SF8">
    <property type="entry name" value="TRANSCRIPTION FACTOR SPT20 HOMOLOG"/>
    <property type="match status" value="1"/>
</dbReference>
<protein>
    <recommendedName>
        <fullName evidence="3">TIR domain-containing protein</fullName>
    </recommendedName>
</protein>
<proteinExistence type="predicted"/>